<feature type="transmembrane region" description="Helical" evidence="6">
    <location>
        <begin position="43"/>
        <end position="64"/>
    </location>
</feature>
<proteinExistence type="predicted"/>
<keyword evidence="3 6" id="KW-1133">Transmembrane helix</keyword>
<dbReference type="AlphaFoldDB" id="A0A5C1AIT7"/>
<dbReference type="GO" id="GO:0008137">
    <property type="term" value="F:NADH dehydrogenase (ubiquinone) activity"/>
    <property type="evidence" value="ECO:0007669"/>
    <property type="project" value="InterPro"/>
</dbReference>
<feature type="transmembrane region" description="Helical" evidence="6">
    <location>
        <begin position="112"/>
        <end position="134"/>
    </location>
</feature>
<feature type="transmembrane region" description="Helical" evidence="6">
    <location>
        <begin position="318"/>
        <end position="337"/>
    </location>
</feature>
<accession>A0A5C1AIT7</accession>
<dbReference type="InterPro" id="IPR001516">
    <property type="entry name" value="Proton_antipo_N"/>
</dbReference>
<dbReference type="Pfam" id="PF00361">
    <property type="entry name" value="Proton_antipo_M"/>
    <property type="match status" value="1"/>
</dbReference>
<evidence type="ECO:0000256" key="2">
    <source>
        <dbReference type="ARBA" id="ARBA00022692"/>
    </source>
</evidence>
<feature type="domain" description="NADH-Ubiquinone oxidoreductase (complex I) chain 5 N-terminal" evidence="8">
    <location>
        <begin position="102"/>
        <end position="139"/>
    </location>
</feature>
<feature type="transmembrane region" description="Helical" evidence="6">
    <location>
        <begin position="288"/>
        <end position="312"/>
    </location>
</feature>
<protein>
    <submittedName>
        <fullName evidence="9">NADH-quinone oxidoreductase subunit L</fullName>
    </submittedName>
</protein>
<evidence type="ECO:0000259" key="8">
    <source>
        <dbReference type="Pfam" id="PF00662"/>
    </source>
</evidence>
<dbReference type="EMBL" id="CP042425">
    <property type="protein sequence ID" value="QEL17034.1"/>
    <property type="molecule type" value="Genomic_DNA"/>
</dbReference>
<dbReference type="GO" id="GO:0042773">
    <property type="term" value="P:ATP synthesis coupled electron transport"/>
    <property type="evidence" value="ECO:0007669"/>
    <property type="project" value="InterPro"/>
</dbReference>
<dbReference type="Gene3D" id="1.20.5.2700">
    <property type="match status" value="1"/>
</dbReference>
<dbReference type="NCBIfam" id="TIGR01974">
    <property type="entry name" value="NDH_I_L"/>
    <property type="match status" value="1"/>
</dbReference>
<feature type="transmembrane region" description="Helical" evidence="6">
    <location>
        <begin position="454"/>
        <end position="476"/>
    </location>
</feature>
<dbReference type="PRINTS" id="PR01434">
    <property type="entry name" value="NADHDHGNASE5"/>
</dbReference>
<dbReference type="InterPro" id="IPR001750">
    <property type="entry name" value="ND/Mrp_TM"/>
</dbReference>
<dbReference type="Proteomes" id="UP000324974">
    <property type="component" value="Chromosome"/>
</dbReference>
<dbReference type="GO" id="GO:0015990">
    <property type="term" value="P:electron transport coupled proton transport"/>
    <property type="evidence" value="ECO:0007669"/>
    <property type="project" value="TreeGrafter"/>
</dbReference>
<feature type="domain" description="NADH:quinone oxidoreductase/Mrp antiporter transmembrane" evidence="7">
    <location>
        <begin position="175"/>
        <end position="444"/>
    </location>
</feature>
<reference evidence="10" key="1">
    <citation type="submission" date="2019-08" db="EMBL/GenBank/DDBJ databases">
        <title>Limnoglobus roseus gen. nov., sp. nov., a novel freshwater planctomycete with a giant genome from the family Gemmataceae.</title>
        <authorList>
            <person name="Kulichevskaya I.S."/>
            <person name="Naumoff D.G."/>
            <person name="Miroshnikov K."/>
            <person name="Ivanova A."/>
            <person name="Philippov D.A."/>
            <person name="Hakobyan A."/>
            <person name="Rijpstra I.C."/>
            <person name="Sinninghe Damste J.S."/>
            <person name="Liesack W."/>
            <person name="Dedysh S.N."/>
        </authorList>
    </citation>
    <scope>NUCLEOTIDE SEQUENCE [LARGE SCALE GENOMIC DNA]</scope>
    <source>
        <strain evidence="10">PX52</strain>
    </source>
</reference>
<dbReference type="PRINTS" id="PR01435">
    <property type="entry name" value="NPOXDRDTASE5"/>
</dbReference>
<evidence type="ECO:0000256" key="3">
    <source>
        <dbReference type="ARBA" id="ARBA00022989"/>
    </source>
</evidence>
<dbReference type="NCBIfam" id="NF005141">
    <property type="entry name" value="PRK06590.1"/>
    <property type="match status" value="1"/>
</dbReference>
<dbReference type="GO" id="GO:0012505">
    <property type="term" value="C:endomembrane system"/>
    <property type="evidence" value="ECO:0007669"/>
    <property type="project" value="UniProtKB-SubCell"/>
</dbReference>
<evidence type="ECO:0000259" key="7">
    <source>
        <dbReference type="Pfam" id="PF00361"/>
    </source>
</evidence>
<keyword evidence="2 5" id="KW-0812">Transmembrane</keyword>
<feature type="transmembrane region" description="Helical" evidence="6">
    <location>
        <begin position="414"/>
        <end position="434"/>
    </location>
</feature>
<dbReference type="RefSeq" id="WP_149111692.1">
    <property type="nucleotide sequence ID" value="NZ_CP042425.1"/>
</dbReference>
<feature type="transmembrane region" description="Helical" evidence="6">
    <location>
        <begin position="155"/>
        <end position="175"/>
    </location>
</feature>
<evidence type="ECO:0000256" key="6">
    <source>
        <dbReference type="SAM" id="Phobius"/>
    </source>
</evidence>
<dbReference type="Pfam" id="PF00662">
    <property type="entry name" value="Proton_antipo_N"/>
    <property type="match status" value="1"/>
</dbReference>
<dbReference type="GO" id="GO:0016020">
    <property type="term" value="C:membrane"/>
    <property type="evidence" value="ECO:0007669"/>
    <property type="project" value="UniProtKB-SubCell"/>
</dbReference>
<feature type="transmembrane region" description="Helical" evidence="6">
    <location>
        <begin position="344"/>
        <end position="370"/>
    </location>
</feature>
<evidence type="ECO:0000313" key="10">
    <source>
        <dbReference type="Proteomes" id="UP000324974"/>
    </source>
</evidence>
<dbReference type="GO" id="GO:0003954">
    <property type="term" value="F:NADH dehydrogenase activity"/>
    <property type="evidence" value="ECO:0007669"/>
    <property type="project" value="TreeGrafter"/>
</dbReference>
<evidence type="ECO:0000256" key="5">
    <source>
        <dbReference type="RuleBase" id="RU000320"/>
    </source>
</evidence>
<keyword evidence="10" id="KW-1185">Reference proteome</keyword>
<dbReference type="KEGG" id="lrs:PX52LOC_04010"/>
<dbReference type="PANTHER" id="PTHR42829:SF2">
    <property type="entry name" value="NADH-UBIQUINONE OXIDOREDUCTASE CHAIN 5"/>
    <property type="match status" value="1"/>
</dbReference>
<feature type="transmembrane region" description="Helical" evidence="6">
    <location>
        <begin position="12"/>
        <end position="31"/>
    </location>
</feature>
<feature type="transmembrane region" description="Helical" evidence="6">
    <location>
        <begin position="497"/>
        <end position="517"/>
    </location>
</feature>
<dbReference type="InterPro" id="IPR003945">
    <property type="entry name" value="NU5C-like"/>
</dbReference>
<evidence type="ECO:0000313" key="9">
    <source>
        <dbReference type="EMBL" id="QEL17034.1"/>
    </source>
</evidence>
<name>A0A5C1AIT7_9BACT</name>
<evidence type="ECO:0000256" key="4">
    <source>
        <dbReference type="ARBA" id="ARBA00023136"/>
    </source>
</evidence>
<gene>
    <name evidence="9" type="ORF">PX52LOC_04010</name>
</gene>
<organism evidence="9 10">
    <name type="scientific">Limnoglobus roseus</name>
    <dbReference type="NCBI Taxonomy" id="2598579"/>
    <lineage>
        <taxon>Bacteria</taxon>
        <taxon>Pseudomonadati</taxon>
        <taxon>Planctomycetota</taxon>
        <taxon>Planctomycetia</taxon>
        <taxon>Gemmatales</taxon>
        <taxon>Gemmataceae</taxon>
        <taxon>Limnoglobus</taxon>
    </lineage>
</organism>
<dbReference type="OrthoDB" id="9807568at2"/>
<dbReference type="PANTHER" id="PTHR42829">
    <property type="entry name" value="NADH-UBIQUINONE OXIDOREDUCTASE CHAIN 5"/>
    <property type="match status" value="1"/>
</dbReference>
<evidence type="ECO:0000256" key="1">
    <source>
        <dbReference type="ARBA" id="ARBA00004127"/>
    </source>
</evidence>
<feature type="transmembrane region" description="Helical" evidence="6">
    <location>
        <begin position="665"/>
        <end position="683"/>
    </location>
</feature>
<comment type="subcellular location">
    <subcellularLocation>
        <location evidence="1">Endomembrane system</location>
        <topology evidence="1">Multi-pass membrane protein</topology>
    </subcellularLocation>
    <subcellularLocation>
        <location evidence="5">Membrane</location>
        <topology evidence="5">Multi-pass membrane protein</topology>
    </subcellularLocation>
</comment>
<sequence>MPEFLREVPGRLFLVATLLPLFAFAVLLAAGTVRRFRSPLPGYFASFLLAVAASCSVIGLSWFLQDAESLRDQSKAMAARWGERVEWLHLGGWKADARPARSIDLGYRIDHLTALMVTMVTVVGTLIFLFSLGYMKDEQAEVEDHHAHVRRRGRFGRFYLYLSLFAFSMLNILIADNLFQIFVGWELVGVSSFFLIGFYTERRSASTAANKAFIVNRVGDAGLLVALAVAWFHVGSFNLDELFAKAAHLPADAILLLGLGIFCGCAGKSAQVPLHTWLPDAMEGPTPVSALIHAATMVAAGVYLVGRCWVLFTPDVLLVIAYLGAATMILSALVAVVQTDIKRVLAYSTCSQLGFMMLALGLGAWTAALLHLLTHAFFKALLFLGAGSVIHGLHHEQDLSKMGGLRRKMPVTAYTMFVGVLAIAGMPLLSGWYSKELILSHVIGSAAADGVARPLLTFLPFLTAGLTSYYMFRLWFLAFAGEPRDRHLFEHAHESPAVMTLPLLVLAAFSVGVAWGWPVWSVESSQLAKVLHHAQPPVLDVKYHAIHGKAEEHHLLTTALALGVAAFGFAVAIARHRAGTLLTPPRPAVLAQVLRKKFYFDELYAAAFTQPTVELAKLSAAADKRPDVRPFNLRSLDGVLNAIADSLVALGTVVRRLQTGQLRTYILALGLTLAAGLGILLRLSR</sequence>
<feature type="transmembrane region" description="Helical" evidence="6">
    <location>
        <begin position="181"/>
        <end position="200"/>
    </location>
</feature>
<feature type="transmembrane region" description="Helical" evidence="6">
    <location>
        <begin position="555"/>
        <end position="574"/>
    </location>
</feature>
<keyword evidence="4 6" id="KW-0472">Membrane</keyword>
<feature type="transmembrane region" description="Helical" evidence="6">
    <location>
        <begin position="212"/>
        <end position="234"/>
    </location>
</feature>
<dbReference type="InterPro" id="IPR018393">
    <property type="entry name" value="NADHpl_OxRdtase_5_subgr"/>
</dbReference>